<comment type="caution">
    <text evidence="1">The sequence shown here is derived from an EMBL/GenBank/DDBJ whole genome shotgun (WGS) entry which is preliminary data.</text>
</comment>
<dbReference type="Proteomes" id="UP000679950">
    <property type="component" value="Unassembled WGS sequence"/>
</dbReference>
<proteinExistence type="predicted"/>
<gene>
    <name evidence="1" type="ORF">J8TS2_24600</name>
</gene>
<dbReference type="EMBL" id="BORB01000019">
    <property type="protein sequence ID" value="GIN58141.1"/>
    <property type="molecule type" value="Genomic_DNA"/>
</dbReference>
<accession>A0ABQ4KKY3</accession>
<evidence type="ECO:0000313" key="2">
    <source>
        <dbReference type="Proteomes" id="UP000679950"/>
    </source>
</evidence>
<keyword evidence="2" id="KW-1185">Reference proteome</keyword>
<evidence type="ECO:0000313" key="1">
    <source>
        <dbReference type="EMBL" id="GIN58141.1"/>
    </source>
</evidence>
<reference evidence="1 2" key="1">
    <citation type="submission" date="2021-03" db="EMBL/GenBank/DDBJ databases">
        <title>Antimicrobial resistance genes in bacteria isolated from Japanese honey, and their potential for conferring macrolide and lincosamide resistance in the American foulbrood pathogen Paenibacillus larvae.</title>
        <authorList>
            <person name="Okamoto M."/>
            <person name="Kumagai M."/>
            <person name="Kanamori H."/>
            <person name="Takamatsu D."/>
        </authorList>
    </citation>
    <scope>NUCLEOTIDE SEQUENCE [LARGE SCALE GENOMIC DNA]</scope>
    <source>
        <strain evidence="1 2">J8TS2</strain>
    </source>
</reference>
<dbReference type="RefSeq" id="WP_158323702.1">
    <property type="nucleotide sequence ID" value="NZ_BORB01000019.1"/>
</dbReference>
<protein>
    <submittedName>
        <fullName evidence="1">Uncharacterized protein</fullName>
    </submittedName>
</protein>
<sequence>MNDTNFLREGLLLQNLPVYELDIPYIHSILFTIKQTQVSLAAFPYLNKEAPIMTVDKELLR</sequence>
<name>A0ABQ4KKY3_9BACI</name>
<organism evidence="1 2">
    <name type="scientific">Lederbergia ruris</name>
    <dbReference type="NCBI Taxonomy" id="217495"/>
    <lineage>
        <taxon>Bacteria</taxon>
        <taxon>Bacillati</taxon>
        <taxon>Bacillota</taxon>
        <taxon>Bacilli</taxon>
        <taxon>Bacillales</taxon>
        <taxon>Bacillaceae</taxon>
        <taxon>Lederbergia</taxon>
    </lineage>
</organism>